<dbReference type="AlphaFoldDB" id="A9BGM4"/>
<dbReference type="SUPFAM" id="SSF55486">
    <property type="entry name" value="Metalloproteases ('zincins'), catalytic domain"/>
    <property type="match status" value="1"/>
</dbReference>
<dbReference type="InterPro" id="IPR027268">
    <property type="entry name" value="Peptidase_M4/M1_CTD_sf"/>
</dbReference>
<evidence type="ECO:0008006" key="3">
    <source>
        <dbReference type="Google" id="ProtNLM"/>
    </source>
</evidence>
<reference evidence="1" key="1">
    <citation type="submission" date="2007-11" db="EMBL/GenBank/DDBJ databases">
        <title>Complete sequence of Petroga mobilis SJ95.</title>
        <authorList>
            <consortium name="US DOE Joint Genome Institute"/>
            <person name="Copeland A."/>
            <person name="Lucas S."/>
            <person name="Lapidus A."/>
            <person name="Barry K."/>
            <person name="Glavina del Rio T."/>
            <person name="Dalin E."/>
            <person name="Tice H."/>
            <person name="Pitluck S."/>
            <person name="Meincke L."/>
            <person name="Brettin T."/>
            <person name="Bruce D."/>
            <person name="Detter J.C."/>
            <person name="Han C."/>
            <person name="Kuske C.R."/>
            <person name="Schmutz J."/>
            <person name="Larimer F."/>
            <person name="Land M."/>
            <person name="Hauser L."/>
            <person name="Kyrpides N."/>
            <person name="Mikhailova N."/>
            <person name="Noll K."/>
            <person name="Richardson P."/>
        </authorList>
    </citation>
    <scope>NUCLEOTIDE SEQUENCE [LARGE SCALE GENOMIC DNA]</scope>
    <source>
        <strain evidence="1">SJ95</strain>
    </source>
</reference>
<protein>
    <recommendedName>
        <fullName evidence="3">Peptidase M1 membrane alanine aminopeptidase domain-containing protein</fullName>
    </recommendedName>
</protein>
<gene>
    <name evidence="1" type="ordered locus">Pmob_1566</name>
</gene>
<evidence type="ECO:0000313" key="2">
    <source>
        <dbReference type="Proteomes" id="UP000000789"/>
    </source>
</evidence>
<proteinExistence type="predicted"/>
<dbReference type="Gene3D" id="1.10.390.10">
    <property type="entry name" value="Neutral Protease Domain 2"/>
    <property type="match status" value="1"/>
</dbReference>
<dbReference type="HOGENOM" id="CLU_623821_0_0_0"/>
<organism evidence="1 2">
    <name type="scientific">Petrotoga mobilis (strain DSM 10674 / SJ95)</name>
    <dbReference type="NCBI Taxonomy" id="403833"/>
    <lineage>
        <taxon>Bacteria</taxon>
        <taxon>Thermotogati</taxon>
        <taxon>Thermotogota</taxon>
        <taxon>Thermotogae</taxon>
        <taxon>Petrotogales</taxon>
        <taxon>Petrotogaceae</taxon>
        <taxon>Petrotoga</taxon>
    </lineage>
</organism>
<dbReference type="eggNOG" id="COG0308">
    <property type="taxonomic scope" value="Bacteria"/>
</dbReference>
<sequence>MIYVMTIRHFLYNKKKIEILSLNGNWIDFHDLIPYIPIEDGDQFFLVLFGKKGERKIFVAYYTENTIEWLTVFFDGRDELFDKCQANIVIEKVGNELTLNVQYQIRGVNIDSYLILLVEEKIKKIKKISINDLMIVDYQRFGPFIIGALHEGISRINLSYILVWEDVSSLLLTSQKGSFTLPTWTISCPAVVKINDSSLYYSSNHSIANKNELFFEDIRNIVINIETEPSNFQYSYYYGSVISNVPLKDKWDYKSEITKIIQYYEDHFKPLKYLHISTYSGDIANAVSFSHLILFRKELLASPETLLFSYLPHEIAHQWFGNNIKFRGKGASLLTETIAEHLQLLYDTYRFGHSFLERRLNWYKKNEISNNKFQKYAFLLLKWHDIFETLGTNSYFNLLNELLCSSTRIVQVDEFLSRFASAAKIDIHFLIKLFSGYFQ</sequence>
<evidence type="ECO:0000313" key="1">
    <source>
        <dbReference type="EMBL" id="ABX32264.1"/>
    </source>
</evidence>
<dbReference type="Proteomes" id="UP000000789">
    <property type="component" value="Chromosome"/>
</dbReference>
<dbReference type="KEGG" id="pmo:Pmob_1566"/>
<name>A9BGM4_PETMO</name>
<dbReference type="STRING" id="403833.Pmob_1566"/>
<accession>A9BGM4</accession>
<keyword evidence="2" id="KW-1185">Reference proteome</keyword>
<dbReference type="EMBL" id="CP000879">
    <property type="protein sequence ID" value="ABX32264.1"/>
    <property type="molecule type" value="Genomic_DNA"/>
</dbReference>